<evidence type="ECO:0000256" key="1">
    <source>
        <dbReference type="SAM" id="Phobius"/>
    </source>
</evidence>
<protein>
    <recommendedName>
        <fullName evidence="4">Trypsin</fullName>
    </recommendedName>
</protein>
<dbReference type="CDD" id="cd21112">
    <property type="entry name" value="alphaLP-like"/>
    <property type="match status" value="1"/>
</dbReference>
<dbReference type="AlphaFoldDB" id="A0A1H5PYG8"/>
<dbReference type="EMBL" id="FNUC01000004">
    <property type="protein sequence ID" value="SEF18057.1"/>
    <property type="molecule type" value="Genomic_DNA"/>
</dbReference>
<evidence type="ECO:0008006" key="4">
    <source>
        <dbReference type="Google" id="ProtNLM"/>
    </source>
</evidence>
<dbReference type="InterPro" id="IPR033116">
    <property type="entry name" value="TRYPSIN_SER"/>
</dbReference>
<keyword evidence="1" id="KW-0812">Transmembrane</keyword>
<dbReference type="GO" id="GO:0006508">
    <property type="term" value="P:proteolysis"/>
    <property type="evidence" value="ECO:0007669"/>
    <property type="project" value="InterPro"/>
</dbReference>
<dbReference type="GO" id="GO:0004252">
    <property type="term" value="F:serine-type endopeptidase activity"/>
    <property type="evidence" value="ECO:0007669"/>
    <property type="project" value="InterPro"/>
</dbReference>
<dbReference type="RefSeq" id="WP_074946821.1">
    <property type="nucleotide sequence ID" value="NZ_FNUC01000004.1"/>
</dbReference>
<keyword evidence="1" id="KW-1133">Transmembrane helix</keyword>
<dbReference type="Proteomes" id="UP000181980">
    <property type="component" value="Unassembled WGS sequence"/>
</dbReference>
<keyword evidence="3" id="KW-1185">Reference proteome</keyword>
<organism evidence="2 3">
    <name type="scientific">Jiangella alba</name>
    <dbReference type="NCBI Taxonomy" id="561176"/>
    <lineage>
        <taxon>Bacteria</taxon>
        <taxon>Bacillati</taxon>
        <taxon>Actinomycetota</taxon>
        <taxon>Actinomycetes</taxon>
        <taxon>Jiangellales</taxon>
        <taxon>Jiangellaceae</taxon>
        <taxon>Jiangella</taxon>
    </lineage>
</organism>
<dbReference type="OrthoDB" id="8781117at2"/>
<dbReference type="GO" id="GO:0005975">
    <property type="term" value="P:carbohydrate metabolic process"/>
    <property type="evidence" value="ECO:0007669"/>
    <property type="project" value="UniProtKB-ARBA"/>
</dbReference>
<accession>A0A1H5PYG8</accession>
<dbReference type="InterPro" id="IPR013783">
    <property type="entry name" value="Ig-like_fold"/>
</dbReference>
<dbReference type="STRING" id="561176.SAMN04488561_6199"/>
<dbReference type="Gene3D" id="2.40.10.10">
    <property type="entry name" value="Trypsin-like serine proteases"/>
    <property type="match status" value="2"/>
</dbReference>
<name>A0A1H5PYG8_9ACTN</name>
<gene>
    <name evidence="2" type="ORF">SAMN04488561_6199</name>
</gene>
<reference evidence="3" key="1">
    <citation type="submission" date="2016-10" db="EMBL/GenBank/DDBJ databases">
        <authorList>
            <person name="Varghese N."/>
            <person name="Submissions S."/>
        </authorList>
    </citation>
    <scope>NUCLEOTIDE SEQUENCE [LARGE SCALE GENOMIC DNA]</scope>
    <source>
        <strain evidence="3">DSM 45237</strain>
    </source>
</reference>
<dbReference type="InterPro" id="IPR018114">
    <property type="entry name" value="TRYPSIN_HIS"/>
</dbReference>
<dbReference type="Gene3D" id="2.60.40.10">
    <property type="entry name" value="Immunoglobulins"/>
    <property type="match status" value="3"/>
</dbReference>
<dbReference type="PROSITE" id="PS00134">
    <property type="entry name" value="TRYPSIN_HIS"/>
    <property type="match status" value="1"/>
</dbReference>
<dbReference type="InterPro" id="IPR009003">
    <property type="entry name" value="Peptidase_S1_PA"/>
</dbReference>
<proteinExistence type="predicted"/>
<evidence type="ECO:0000313" key="2">
    <source>
        <dbReference type="EMBL" id="SEF18057.1"/>
    </source>
</evidence>
<evidence type="ECO:0000313" key="3">
    <source>
        <dbReference type="Proteomes" id="UP000181980"/>
    </source>
</evidence>
<dbReference type="InterPro" id="IPR043504">
    <property type="entry name" value="Peptidase_S1_PA_chymotrypsin"/>
</dbReference>
<keyword evidence="1" id="KW-0472">Membrane</keyword>
<dbReference type="SUPFAM" id="SSF50494">
    <property type="entry name" value="Trypsin-like serine proteases"/>
    <property type="match status" value="1"/>
</dbReference>
<sequence>MDATSLGRRLLGVAAAFVVAGGVLATAGPAAALEVDTTRAAPEVRMRVYDAADFADQAAGLPAGLTEAIRRDLGQSPEEYLATAAAARQAGRVVDSLGDTVRSAWLDGQTLHVAVTGRGATIAARNAGAEVQVGDVLADALAAAHAQNKLAYIDRAAERVVAVGAGVRGEPVRQVRLTAQSDEHVGGTGVAVRAPLADYHCSAAFTGTGADGSSRLLTAGHCGAGSDGPFTSGVDAVTPEAPLSTVEPREWHDLIGDPLGEYVQDSVAFGDGQDAALIAVDGDVRPEVAGWGPDDDSGLAVHDSVGALAGAPVCAAGGTSGWNCGRILDARTTVPVSGQDVTGFLFDACVLPGDSGGAVTVGTYALGLSSGSTWTGPTCADGDPAAGGDDLSVGYALTDVEALYGADWDLAVRVGAPQVAAPADDAPAGPTPTFTGTADAAAGAVVTVEIEDGPELEAEVGVTGRWTAPVGAALEPGTYSFTARTTLRPATGDDPVTSAETTGEFEVAERAGLGVSWPAPGHVSPDGRLAFEGTGQPGAVVALTVGGEELARTTVGADGAWSLRADSARPAGRFDAVLTQEETDDAAAVQPGAGTASAAASVTVAGVGVAPGAPVVRTPRGRVSVTDAGTLSGAAAPGAAVSVRVAEAAADVADAPELTTEAGDDGAWTVQLDAPLPAGRHVVVATQSVDDLTSEPSAPVTVDVTATTRSAGGLDGATSPTPADDDGLPGGVLAAAAGIVLAGAVVAGALAWRRRRTAG</sequence>
<dbReference type="Gene3D" id="3.30.300.50">
    <property type="match status" value="1"/>
</dbReference>
<dbReference type="PROSITE" id="PS00135">
    <property type="entry name" value="TRYPSIN_SER"/>
    <property type="match status" value="1"/>
</dbReference>
<dbReference type="InterPro" id="IPR035070">
    <property type="entry name" value="Streptogrisin_prodomain"/>
</dbReference>
<feature type="transmembrane region" description="Helical" evidence="1">
    <location>
        <begin position="728"/>
        <end position="752"/>
    </location>
</feature>